<evidence type="ECO:0000259" key="10">
    <source>
        <dbReference type="Pfam" id="PF00438"/>
    </source>
</evidence>
<dbReference type="GO" id="GO:0004478">
    <property type="term" value="F:methionine adenosyltransferase activity"/>
    <property type="evidence" value="ECO:0007669"/>
    <property type="project" value="UniProtKB-UniRule"/>
</dbReference>
<evidence type="ECO:0000313" key="13">
    <source>
        <dbReference type="EMBL" id="GET37776.1"/>
    </source>
</evidence>
<evidence type="ECO:0000256" key="9">
    <source>
        <dbReference type="RuleBase" id="RU004462"/>
    </source>
</evidence>
<dbReference type="RefSeq" id="WP_226579831.1">
    <property type="nucleotide sequence ID" value="NZ_BLAY01000034.1"/>
</dbReference>
<gene>
    <name evidence="13" type="ORF">MiSe_25300</name>
</gene>
<dbReference type="EC" id="2.5.1.6" evidence="8"/>
<evidence type="ECO:0000256" key="2">
    <source>
        <dbReference type="ARBA" id="ARBA00022679"/>
    </source>
</evidence>
<evidence type="ECO:0000256" key="7">
    <source>
        <dbReference type="ARBA" id="ARBA00022958"/>
    </source>
</evidence>
<dbReference type="InterPro" id="IPR022636">
    <property type="entry name" value="S-AdoMet_synthetase_sfam"/>
</dbReference>
<sequence length="407" mass="45353">MKKDFMFTSESVTEGHPDKLCDQISDGIIDQFLRRDPFARAIAECAVSTGIVFISARFESDAIVDFTKIARQAIKQAGYEEPDFNAKTCSIITSLKELPPNKQRYLDEKQLSEAEIEQIPVQDQVTVFGFACNQTPALMPLPIWLAHQLAKRLTAVRLEKIVPYLAPDGKTQVGVEYCDRKPNRIHSITILASLDKLSASDAPDFQQLQKEIRETAIDFVFQNLAIKPDEKTRIFINFDDPFAIGGPAVHSGLTGRKNAIDTYGEYARHSGAALSGKDPTRIDRVGAYAARYAAKNIVAAGLADECEVQLSYSIGFSRPVSIQVETFGTGKIPDEEITGILQQYFDFRLAGIIKQFNLRFLPAIVKGGFYRKLAVYGHMGRIDIPLVPWEETDKVPLLQGLIFQSLK</sequence>
<keyword evidence="1" id="KW-0554">One-carbon metabolism</keyword>
<dbReference type="GO" id="GO:0046872">
    <property type="term" value="F:metal ion binding"/>
    <property type="evidence" value="ECO:0007669"/>
    <property type="project" value="UniProtKB-KW"/>
</dbReference>
<keyword evidence="3" id="KW-0479">Metal-binding</keyword>
<keyword evidence="7" id="KW-0630">Potassium</keyword>
<dbReference type="PANTHER" id="PTHR11964">
    <property type="entry name" value="S-ADENOSYLMETHIONINE SYNTHETASE"/>
    <property type="match status" value="1"/>
</dbReference>
<keyword evidence="5" id="KW-0067">ATP-binding</keyword>
<dbReference type="InterPro" id="IPR022629">
    <property type="entry name" value="S-AdoMet_synt_central"/>
</dbReference>
<dbReference type="InterPro" id="IPR002133">
    <property type="entry name" value="S-AdoMet_synthetase"/>
</dbReference>
<keyword evidence="14" id="KW-1185">Reference proteome</keyword>
<name>A0AAV3X8W4_9CYAN</name>
<feature type="domain" description="S-adenosylmethionine synthetase central" evidence="11">
    <location>
        <begin position="119"/>
        <end position="240"/>
    </location>
</feature>
<dbReference type="InterPro" id="IPR022630">
    <property type="entry name" value="S-AdoMet_synt_C"/>
</dbReference>
<keyword evidence="6" id="KW-0460">Magnesium</keyword>
<dbReference type="SUPFAM" id="SSF55973">
    <property type="entry name" value="S-adenosylmethionine synthetase"/>
    <property type="match status" value="3"/>
</dbReference>
<dbReference type="PIRSF" id="PIRSF000497">
    <property type="entry name" value="MAT"/>
    <property type="match status" value="1"/>
</dbReference>
<organism evidence="13 14">
    <name type="scientific">Microseira wollei NIES-4236</name>
    <dbReference type="NCBI Taxonomy" id="2530354"/>
    <lineage>
        <taxon>Bacteria</taxon>
        <taxon>Bacillati</taxon>
        <taxon>Cyanobacteriota</taxon>
        <taxon>Cyanophyceae</taxon>
        <taxon>Oscillatoriophycideae</taxon>
        <taxon>Aerosakkonematales</taxon>
        <taxon>Aerosakkonemataceae</taxon>
        <taxon>Microseira</taxon>
    </lineage>
</organism>
<proteinExistence type="inferred from homology"/>
<dbReference type="Pfam" id="PF02773">
    <property type="entry name" value="S-AdoMet_synt_C"/>
    <property type="match status" value="1"/>
</dbReference>
<evidence type="ECO:0000256" key="6">
    <source>
        <dbReference type="ARBA" id="ARBA00022842"/>
    </source>
</evidence>
<evidence type="ECO:0000256" key="4">
    <source>
        <dbReference type="ARBA" id="ARBA00022741"/>
    </source>
</evidence>
<dbReference type="NCBIfam" id="TIGR01034">
    <property type="entry name" value="metK"/>
    <property type="match status" value="1"/>
</dbReference>
<evidence type="ECO:0000256" key="1">
    <source>
        <dbReference type="ARBA" id="ARBA00022563"/>
    </source>
</evidence>
<evidence type="ECO:0000256" key="5">
    <source>
        <dbReference type="ARBA" id="ARBA00022840"/>
    </source>
</evidence>
<dbReference type="InterPro" id="IPR022628">
    <property type="entry name" value="S-AdoMet_synt_N"/>
</dbReference>
<keyword evidence="2" id="KW-0808">Transferase</keyword>
<dbReference type="AlphaFoldDB" id="A0AAV3X8W4"/>
<reference evidence="13" key="1">
    <citation type="submission" date="2019-10" db="EMBL/GenBank/DDBJ databases">
        <title>Draft genome sequece of Microseira wollei NIES-4236.</title>
        <authorList>
            <person name="Yamaguchi H."/>
            <person name="Suzuki S."/>
            <person name="Kawachi M."/>
        </authorList>
    </citation>
    <scope>NUCLEOTIDE SEQUENCE</scope>
    <source>
        <strain evidence="13">NIES-4236</strain>
    </source>
</reference>
<dbReference type="Pfam" id="PF00438">
    <property type="entry name" value="S-AdoMet_synt_N"/>
    <property type="match status" value="1"/>
</dbReference>
<comment type="caution">
    <text evidence="13">The sequence shown here is derived from an EMBL/GenBank/DDBJ whole genome shotgun (WGS) entry which is preliminary data.</text>
</comment>
<dbReference type="GO" id="GO:0006556">
    <property type="term" value="P:S-adenosylmethionine biosynthetic process"/>
    <property type="evidence" value="ECO:0007669"/>
    <property type="project" value="UniProtKB-UniRule"/>
</dbReference>
<comment type="similarity">
    <text evidence="9">Belongs to the AdoMet synthase family.</text>
</comment>
<dbReference type="Proteomes" id="UP001050975">
    <property type="component" value="Unassembled WGS sequence"/>
</dbReference>
<protein>
    <recommendedName>
        <fullName evidence="8">Methionine adenosyltransferase</fullName>
        <ecNumber evidence="8">2.5.1.6</ecNumber>
    </recommendedName>
</protein>
<evidence type="ECO:0000313" key="14">
    <source>
        <dbReference type="Proteomes" id="UP001050975"/>
    </source>
</evidence>
<evidence type="ECO:0000259" key="11">
    <source>
        <dbReference type="Pfam" id="PF02772"/>
    </source>
</evidence>
<accession>A0AAV3X8W4</accession>
<dbReference type="Pfam" id="PF02772">
    <property type="entry name" value="S-AdoMet_synt_M"/>
    <property type="match status" value="1"/>
</dbReference>
<feature type="domain" description="S-adenosylmethionine synthetase N-terminal" evidence="10">
    <location>
        <begin position="5"/>
        <end position="97"/>
    </location>
</feature>
<dbReference type="GO" id="GO:0005524">
    <property type="term" value="F:ATP binding"/>
    <property type="evidence" value="ECO:0007669"/>
    <property type="project" value="UniProtKB-KW"/>
</dbReference>
<dbReference type="EMBL" id="BLAY01000034">
    <property type="protein sequence ID" value="GET37776.1"/>
    <property type="molecule type" value="Genomic_DNA"/>
</dbReference>
<dbReference type="Gene3D" id="3.30.300.10">
    <property type="match status" value="3"/>
</dbReference>
<evidence type="ECO:0000259" key="12">
    <source>
        <dbReference type="Pfam" id="PF02773"/>
    </source>
</evidence>
<evidence type="ECO:0000256" key="8">
    <source>
        <dbReference type="NCBIfam" id="TIGR01034"/>
    </source>
</evidence>
<dbReference type="GO" id="GO:0006730">
    <property type="term" value="P:one-carbon metabolic process"/>
    <property type="evidence" value="ECO:0007669"/>
    <property type="project" value="UniProtKB-KW"/>
</dbReference>
<dbReference type="CDD" id="cd18079">
    <property type="entry name" value="S-AdoMet_synt"/>
    <property type="match status" value="1"/>
</dbReference>
<evidence type="ECO:0000256" key="3">
    <source>
        <dbReference type="ARBA" id="ARBA00022723"/>
    </source>
</evidence>
<feature type="domain" description="S-adenosylmethionine synthetase C-terminal" evidence="12">
    <location>
        <begin position="244"/>
        <end position="390"/>
    </location>
</feature>
<keyword evidence="4" id="KW-0547">Nucleotide-binding</keyword>